<feature type="transmembrane region" description="Helical" evidence="7">
    <location>
        <begin position="223"/>
        <end position="245"/>
    </location>
</feature>
<name>A0ABW5W8Y7_9PSEU</name>
<evidence type="ECO:0000256" key="4">
    <source>
        <dbReference type="ARBA" id="ARBA00022692"/>
    </source>
</evidence>
<evidence type="ECO:0000313" key="8">
    <source>
        <dbReference type="EMBL" id="MFD2800439.1"/>
    </source>
</evidence>
<dbReference type="Gene3D" id="1.20.1250.20">
    <property type="entry name" value="MFS general substrate transporter like domains"/>
    <property type="match status" value="1"/>
</dbReference>
<keyword evidence="3" id="KW-1003">Cell membrane</keyword>
<feature type="transmembrane region" description="Helical" evidence="7">
    <location>
        <begin position="173"/>
        <end position="192"/>
    </location>
</feature>
<comment type="caution">
    <text evidence="8">The sequence shown here is derived from an EMBL/GenBank/DDBJ whole genome shotgun (WGS) entry which is preliminary data.</text>
</comment>
<keyword evidence="2" id="KW-0813">Transport</keyword>
<dbReference type="RefSeq" id="WP_377390213.1">
    <property type="nucleotide sequence ID" value="NZ_JBHSAN010000021.1"/>
</dbReference>
<protein>
    <submittedName>
        <fullName evidence="8">MFS transporter</fullName>
    </submittedName>
</protein>
<accession>A0ABW5W8Y7</accession>
<dbReference type="EMBL" id="JBHUOF010000016">
    <property type="protein sequence ID" value="MFD2800439.1"/>
    <property type="molecule type" value="Genomic_DNA"/>
</dbReference>
<keyword evidence="5 7" id="KW-1133">Transmembrane helix</keyword>
<dbReference type="PANTHER" id="PTHR23513:SF9">
    <property type="entry name" value="ENTEROBACTIN EXPORTER ENTS"/>
    <property type="match status" value="1"/>
</dbReference>
<feature type="transmembrane region" description="Helical" evidence="7">
    <location>
        <begin position="48"/>
        <end position="72"/>
    </location>
</feature>
<evidence type="ECO:0000256" key="6">
    <source>
        <dbReference type="ARBA" id="ARBA00023136"/>
    </source>
</evidence>
<comment type="subcellular location">
    <subcellularLocation>
        <location evidence="1">Cell inner membrane</location>
        <topology evidence="1">Multi-pass membrane protein</topology>
    </subcellularLocation>
</comment>
<reference evidence="9" key="1">
    <citation type="journal article" date="2019" name="Int. J. Syst. Evol. Microbiol.">
        <title>The Global Catalogue of Microorganisms (GCM) 10K type strain sequencing project: providing services to taxonomists for standard genome sequencing and annotation.</title>
        <authorList>
            <consortium name="The Broad Institute Genomics Platform"/>
            <consortium name="The Broad Institute Genome Sequencing Center for Infectious Disease"/>
            <person name="Wu L."/>
            <person name="Ma J."/>
        </authorList>
    </citation>
    <scope>NUCLEOTIDE SEQUENCE [LARGE SCALE GENOMIC DNA]</scope>
    <source>
        <strain evidence="9">IBRC-M 10906</strain>
    </source>
</reference>
<dbReference type="PANTHER" id="PTHR23513">
    <property type="entry name" value="INTEGRAL MEMBRANE EFFLUX PROTEIN-RELATED"/>
    <property type="match status" value="1"/>
</dbReference>
<dbReference type="CDD" id="cd06173">
    <property type="entry name" value="MFS_MefA_like"/>
    <property type="match status" value="1"/>
</dbReference>
<feature type="transmembrane region" description="Helical" evidence="7">
    <location>
        <begin position="257"/>
        <end position="275"/>
    </location>
</feature>
<evidence type="ECO:0000256" key="1">
    <source>
        <dbReference type="ARBA" id="ARBA00004429"/>
    </source>
</evidence>
<dbReference type="SUPFAM" id="SSF103473">
    <property type="entry name" value="MFS general substrate transporter"/>
    <property type="match status" value="1"/>
</dbReference>
<keyword evidence="4 7" id="KW-0812">Transmembrane</keyword>
<feature type="transmembrane region" description="Helical" evidence="7">
    <location>
        <begin position="142"/>
        <end position="167"/>
    </location>
</feature>
<gene>
    <name evidence="8" type="ORF">ACFS2C_13630</name>
</gene>
<proteinExistence type="predicted"/>
<evidence type="ECO:0000256" key="2">
    <source>
        <dbReference type="ARBA" id="ARBA00022448"/>
    </source>
</evidence>
<sequence length="350" mass="35758">MSRSEGFRQVFSRPHFRRLWVARTASAWGDAFATVALSLLVLERTGSGLGVAGVVAAEIVPVLALGPFAGVLVDRLSPVRVMVAADLARMLLAALLPLISGSVPGIYGVAFAMSAASAFFNPAAGAVLPAQVEEKELIAANSGIWTAAVVVSQIVLAPAAGAVVTVVGYGPAFWINAASFAASAAVLVRLRLPRPADRTARAGWWHEAREGVRVLAGHRVLRALAAGQGLAALSAGATSALLVVLVRERLQLGPSGYGIALACIGMGAAAGPLLLTRLVSDPRRPAWVVGPYLPRAAVDAVLAAVRVPAVALGSLVGYGVGTSTGAVTFNSLLQAETRPRYVGGSSPPST</sequence>
<keyword evidence="6 7" id="KW-0472">Membrane</keyword>
<feature type="transmembrane region" description="Helical" evidence="7">
    <location>
        <begin position="20"/>
        <end position="42"/>
    </location>
</feature>
<evidence type="ECO:0000313" key="9">
    <source>
        <dbReference type="Proteomes" id="UP001597478"/>
    </source>
</evidence>
<dbReference type="Pfam" id="PF05977">
    <property type="entry name" value="MFS_3"/>
    <property type="match status" value="1"/>
</dbReference>
<dbReference type="InterPro" id="IPR010290">
    <property type="entry name" value="TM_effector"/>
</dbReference>
<evidence type="ECO:0000256" key="7">
    <source>
        <dbReference type="SAM" id="Phobius"/>
    </source>
</evidence>
<evidence type="ECO:0000256" key="5">
    <source>
        <dbReference type="ARBA" id="ARBA00022989"/>
    </source>
</evidence>
<keyword evidence="9" id="KW-1185">Reference proteome</keyword>
<evidence type="ECO:0000256" key="3">
    <source>
        <dbReference type="ARBA" id="ARBA00022475"/>
    </source>
</evidence>
<feature type="transmembrane region" description="Helical" evidence="7">
    <location>
        <begin position="105"/>
        <end position="130"/>
    </location>
</feature>
<dbReference type="Proteomes" id="UP001597478">
    <property type="component" value="Unassembled WGS sequence"/>
</dbReference>
<organism evidence="8 9">
    <name type="scientific">Prauserella oleivorans</name>
    <dbReference type="NCBI Taxonomy" id="1478153"/>
    <lineage>
        <taxon>Bacteria</taxon>
        <taxon>Bacillati</taxon>
        <taxon>Actinomycetota</taxon>
        <taxon>Actinomycetes</taxon>
        <taxon>Pseudonocardiales</taxon>
        <taxon>Pseudonocardiaceae</taxon>
        <taxon>Prauserella</taxon>
    </lineage>
</organism>
<dbReference type="InterPro" id="IPR036259">
    <property type="entry name" value="MFS_trans_sf"/>
</dbReference>